<accession>A0A6A4HK42</accession>
<feature type="non-terminal residue" evidence="2">
    <location>
        <position position="440"/>
    </location>
</feature>
<gene>
    <name evidence="2" type="ORF">BT96DRAFT_920502</name>
</gene>
<name>A0A6A4HK42_9AGAR</name>
<evidence type="ECO:0000259" key="1">
    <source>
        <dbReference type="PROSITE" id="PS50181"/>
    </source>
</evidence>
<organism evidence="2 3">
    <name type="scientific">Gymnopus androsaceus JB14</name>
    <dbReference type="NCBI Taxonomy" id="1447944"/>
    <lineage>
        <taxon>Eukaryota</taxon>
        <taxon>Fungi</taxon>
        <taxon>Dikarya</taxon>
        <taxon>Basidiomycota</taxon>
        <taxon>Agaricomycotina</taxon>
        <taxon>Agaricomycetes</taxon>
        <taxon>Agaricomycetidae</taxon>
        <taxon>Agaricales</taxon>
        <taxon>Marasmiineae</taxon>
        <taxon>Omphalotaceae</taxon>
        <taxon>Gymnopus</taxon>
    </lineage>
</organism>
<keyword evidence="3" id="KW-1185">Reference proteome</keyword>
<dbReference type="Proteomes" id="UP000799118">
    <property type="component" value="Unassembled WGS sequence"/>
</dbReference>
<dbReference type="InterPro" id="IPR001810">
    <property type="entry name" value="F-box_dom"/>
</dbReference>
<dbReference type="AlphaFoldDB" id="A0A6A4HK42"/>
<evidence type="ECO:0000313" key="3">
    <source>
        <dbReference type="Proteomes" id="UP000799118"/>
    </source>
</evidence>
<dbReference type="EMBL" id="ML769476">
    <property type="protein sequence ID" value="KAE9398899.1"/>
    <property type="molecule type" value="Genomic_DNA"/>
</dbReference>
<dbReference type="OrthoDB" id="2954128at2759"/>
<protein>
    <recommendedName>
        <fullName evidence="1">F-box domain-containing protein</fullName>
    </recommendedName>
</protein>
<dbReference type="PROSITE" id="PS50181">
    <property type="entry name" value="FBOX"/>
    <property type="match status" value="1"/>
</dbReference>
<proteinExistence type="predicted"/>
<feature type="domain" description="F-box" evidence="1">
    <location>
        <begin position="1"/>
        <end position="54"/>
    </location>
</feature>
<reference evidence="2" key="1">
    <citation type="journal article" date="2019" name="Environ. Microbiol.">
        <title>Fungal ecological strategies reflected in gene transcription - a case study of two litter decomposers.</title>
        <authorList>
            <person name="Barbi F."/>
            <person name="Kohler A."/>
            <person name="Barry K."/>
            <person name="Baskaran P."/>
            <person name="Daum C."/>
            <person name="Fauchery L."/>
            <person name="Ihrmark K."/>
            <person name="Kuo A."/>
            <person name="LaButti K."/>
            <person name="Lipzen A."/>
            <person name="Morin E."/>
            <person name="Grigoriev I.V."/>
            <person name="Henrissat B."/>
            <person name="Lindahl B."/>
            <person name="Martin F."/>
        </authorList>
    </citation>
    <scope>NUCLEOTIDE SEQUENCE</scope>
    <source>
        <strain evidence="2">JB14</strain>
    </source>
</reference>
<evidence type="ECO:0000313" key="2">
    <source>
        <dbReference type="EMBL" id="KAE9398899.1"/>
    </source>
</evidence>
<sequence length="440" mass="50279">MISMMLPEELLQEIVEHLAYNALFIERQLARFRWKYNRSDLISLSMANRQWRQICMPFLFAYLRVGDLVRLREQCMINTAFAASVRTLDYSSSRNMDTIPSLLPYLTNLDQMNLVELDSLVLAAINHHPITTILFYPTKTYLSLPSQSGPSDLAKIILKHISIDSRKHASIDQYLDRGMEVTRIFLYGIPPIKSLRTQRYNGLCELHIGLYRDSIIDLSWLPDFARAQPRLKKIIFDFKDHFLLCPAAPFIAPLIDELNRERLTNTIGLPRYTITRHSGGPGLASSTEPFNEWHVSGIFLVFYQWSSGRVLHIVHSLFPLISVLTIRSVHMAVTYEAAGSELINSLCLFSSLRVVSLLGVGCVWEINSAGAPEADTEAAMVFYTSRIAQQVPTIEAFFVYEGSAFGWITISERRSIIGRSFDPSLRGKLPYYELFLYEVY</sequence>